<dbReference type="InterPro" id="IPR001789">
    <property type="entry name" value="Sig_transdc_resp-reg_receiver"/>
</dbReference>
<evidence type="ECO:0000259" key="6">
    <source>
        <dbReference type="PROSITE" id="PS51755"/>
    </source>
</evidence>
<keyword evidence="1 4" id="KW-0238">DNA-binding</keyword>
<keyword evidence="2" id="KW-0597">Phosphoprotein</keyword>
<evidence type="ECO:0000256" key="1">
    <source>
        <dbReference type="ARBA" id="ARBA00023125"/>
    </source>
</evidence>
<gene>
    <name evidence="7" type="ORF">Hgul01_01868</name>
</gene>
<evidence type="ECO:0008006" key="9">
    <source>
        <dbReference type="Google" id="ProtNLM"/>
    </source>
</evidence>
<sequence length="976" mass="109992">MTQQPTILVIQPDRALQALIVRVLKTASFQVLRSDSIQAAQLLVEQEALDLVVIDQWIPDHDALEFCRNLREHSNLPLLMVGASSDAYMRGIALDQGIDDYVITPFHESEFLARVRALLRRSQQATQQQQPQYTECGVLLINWQDQQVRKYGELVHLTKTEWALLKLFVQYHGQVLTHRMLLQQVWGKSYSEDRAYLHAYIRRLRAKLEDDPTKPQLIHSESGIGYRFMRIEAPSQAPQANPTSLAHLRLPYPIAALIGRQHELTALQELLSKPEARLITITGMGGSGKTSMASYIAQQLHQTQQIPVVFVALDTINDPNMVAASLARAAGLRDHGDDQSLERLQDWISNQTMLFILDNFEQVLGAAPQVSQLLQHCPNLKIVVTSRIVLGVYAEYEFVLPPLGLPDLQQSPPLEQIAASPAVQLFVQRAQAVDSQFRLTAENAPIVAEICVRLDGLALAIELAAVHSKFYPPKVMLQRLNQRLDFLYHNSPDRTQRQHSLRGAIDWSYELLGSYEQTIFQGISLFDGSFTREAAQALWPNDEPSRIERVLQHLVNASLLQRETSSDGLSWFAMLDTIREYSLSKLPKGEAHWLQQQLLDYYVELMQQAEQAFLVSNHTGWIKRLERELPTIRSILAWGIQQEYSLAVWQLCASFWRFWHEQGHISEGREWLAKIQHLQPSTIPLAIRDKVRLGAGVLAFIQDDYAAANQAFGEVLVEPRAEHQPKAIAHALTNIGMVAYWQGRYDEAIQALEESLPLLKMLDDRYGMASSLRHLGMSQLVHHGSRSALALLAESLSFYQELGSKSGIGTAMGFYGRALLIYGDDHEAQQWLEQSIAMLEPLGNWPAMARSQTFLGRVALAQRRYADAQQLLSQSLATLYRVGDREGVAASIEGLAVWSALNQQPDRAHALWSGAHWLREVIGAPIPPADYQALRRMLPQSFSFIQQAQTPKSLRHLVGCALASDCNSLGCDEHEQ</sequence>
<dbReference type="CDD" id="cd00383">
    <property type="entry name" value="trans_reg_C"/>
    <property type="match status" value="1"/>
</dbReference>
<dbReference type="PROSITE" id="PS50110">
    <property type="entry name" value="RESPONSE_REGULATORY"/>
    <property type="match status" value="1"/>
</dbReference>
<dbReference type="InterPro" id="IPR011990">
    <property type="entry name" value="TPR-like_helical_dom_sf"/>
</dbReference>
<protein>
    <recommendedName>
        <fullName evidence="9">Transcriptional regulator</fullName>
    </recommendedName>
</protein>
<dbReference type="SMART" id="SM00028">
    <property type="entry name" value="TPR"/>
    <property type="match status" value="2"/>
</dbReference>
<feature type="domain" description="Response regulatory" evidence="5">
    <location>
        <begin position="6"/>
        <end position="119"/>
    </location>
</feature>
<dbReference type="InterPro" id="IPR027417">
    <property type="entry name" value="P-loop_NTPase"/>
</dbReference>
<dbReference type="Gene3D" id="3.40.50.300">
    <property type="entry name" value="P-loop containing nucleotide triphosphate hydrolases"/>
    <property type="match status" value="1"/>
</dbReference>
<dbReference type="PROSITE" id="PS50005">
    <property type="entry name" value="TPR"/>
    <property type="match status" value="1"/>
</dbReference>
<dbReference type="InterPro" id="IPR001867">
    <property type="entry name" value="OmpR/PhoB-type_DNA-bd"/>
</dbReference>
<evidence type="ECO:0000256" key="2">
    <source>
        <dbReference type="PROSITE-ProRule" id="PRU00169"/>
    </source>
</evidence>
<dbReference type="SUPFAM" id="SSF52540">
    <property type="entry name" value="P-loop containing nucleoside triphosphate hydrolases"/>
    <property type="match status" value="1"/>
</dbReference>
<dbReference type="InterPro" id="IPR016032">
    <property type="entry name" value="Sig_transdc_resp-reg_C-effctor"/>
</dbReference>
<dbReference type="Pfam" id="PF00486">
    <property type="entry name" value="Trans_reg_C"/>
    <property type="match status" value="1"/>
</dbReference>
<dbReference type="PANTHER" id="PTHR47691">
    <property type="entry name" value="REGULATOR-RELATED"/>
    <property type="match status" value="1"/>
</dbReference>
<dbReference type="InterPro" id="IPR049945">
    <property type="entry name" value="AAA_22"/>
</dbReference>
<feature type="domain" description="OmpR/PhoB-type" evidence="6">
    <location>
        <begin position="130"/>
        <end position="230"/>
    </location>
</feature>
<evidence type="ECO:0000313" key="7">
    <source>
        <dbReference type="EMBL" id="GAA5528072.1"/>
    </source>
</evidence>
<dbReference type="Pfam" id="PF13424">
    <property type="entry name" value="TPR_12"/>
    <property type="match status" value="2"/>
</dbReference>
<dbReference type="Pfam" id="PF00072">
    <property type="entry name" value="Response_reg"/>
    <property type="match status" value="1"/>
</dbReference>
<dbReference type="Proteomes" id="UP001428290">
    <property type="component" value="Unassembled WGS sequence"/>
</dbReference>
<dbReference type="PANTHER" id="PTHR47691:SF3">
    <property type="entry name" value="HTH-TYPE TRANSCRIPTIONAL REGULATOR RV0890C-RELATED"/>
    <property type="match status" value="1"/>
</dbReference>
<dbReference type="EMBL" id="BAABRU010000006">
    <property type="protein sequence ID" value="GAA5528072.1"/>
    <property type="molecule type" value="Genomic_DNA"/>
</dbReference>
<feature type="repeat" description="TPR" evidence="3">
    <location>
        <begin position="729"/>
        <end position="762"/>
    </location>
</feature>
<keyword evidence="3" id="KW-0802">TPR repeat</keyword>
<dbReference type="RefSeq" id="WP_345721680.1">
    <property type="nucleotide sequence ID" value="NZ_BAABRU010000006.1"/>
</dbReference>
<organism evidence="7 8">
    <name type="scientific">Herpetosiphon gulosus</name>
    <dbReference type="NCBI Taxonomy" id="1973496"/>
    <lineage>
        <taxon>Bacteria</taxon>
        <taxon>Bacillati</taxon>
        <taxon>Chloroflexota</taxon>
        <taxon>Chloroflexia</taxon>
        <taxon>Herpetosiphonales</taxon>
        <taxon>Herpetosiphonaceae</taxon>
        <taxon>Herpetosiphon</taxon>
    </lineage>
</organism>
<evidence type="ECO:0000313" key="8">
    <source>
        <dbReference type="Proteomes" id="UP001428290"/>
    </source>
</evidence>
<evidence type="ECO:0000256" key="4">
    <source>
        <dbReference type="PROSITE-ProRule" id="PRU01091"/>
    </source>
</evidence>
<proteinExistence type="predicted"/>
<dbReference type="InterPro" id="IPR019734">
    <property type="entry name" value="TPR_rpt"/>
</dbReference>
<reference evidence="7 8" key="1">
    <citation type="submission" date="2024-02" db="EMBL/GenBank/DDBJ databases">
        <title>Herpetosiphon gulosus NBRC 112829.</title>
        <authorList>
            <person name="Ichikawa N."/>
            <person name="Katano-Makiyama Y."/>
            <person name="Hidaka K."/>
        </authorList>
    </citation>
    <scope>NUCLEOTIDE SEQUENCE [LARGE SCALE GENOMIC DNA]</scope>
    <source>
        <strain evidence="7 8">NBRC 112829</strain>
    </source>
</reference>
<dbReference type="SMART" id="SM00862">
    <property type="entry name" value="Trans_reg_C"/>
    <property type="match status" value="1"/>
</dbReference>
<dbReference type="Pfam" id="PF13401">
    <property type="entry name" value="AAA_22"/>
    <property type="match status" value="1"/>
</dbReference>
<feature type="DNA-binding region" description="OmpR/PhoB-type" evidence="4">
    <location>
        <begin position="130"/>
        <end position="230"/>
    </location>
</feature>
<dbReference type="InterPro" id="IPR036388">
    <property type="entry name" value="WH-like_DNA-bd_sf"/>
</dbReference>
<dbReference type="Gene3D" id="1.10.10.10">
    <property type="entry name" value="Winged helix-like DNA-binding domain superfamily/Winged helix DNA-binding domain"/>
    <property type="match status" value="2"/>
</dbReference>
<accession>A0ABP9WY13</accession>
<dbReference type="SUPFAM" id="SSF46894">
    <property type="entry name" value="C-terminal effector domain of the bipartite response regulators"/>
    <property type="match status" value="1"/>
</dbReference>
<comment type="caution">
    <text evidence="7">The sequence shown here is derived from an EMBL/GenBank/DDBJ whole genome shotgun (WGS) entry which is preliminary data.</text>
</comment>
<dbReference type="InterPro" id="IPR058852">
    <property type="entry name" value="HTH_77"/>
</dbReference>
<evidence type="ECO:0000259" key="5">
    <source>
        <dbReference type="PROSITE" id="PS50110"/>
    </source>
</evidence>
<evidence type="ECO:0000256" key="3">
    <source>
        <dbReference type="PROSITE-ProRule" id="PRU00339"/>
    </source>
</evidence>
<feature type="modified residue" description="4-aspartylphosphate" evidence="2">
    <location>
        <position position="55"/>
    </location>
</feature>
<dbReference type="SMART" id="SM00448">
    <property type="entry name" value="REC"/>
    <property type="match status" value="1"/>
</dbReference>
<name>A0ABP9WY13_9CHLR</name>
<dbReference type="PROSITE" id="PS51755">
    <property type="entry name" value="OMPR_PHOB"/>
    <property type="match status" value="1"/>
</dbReference>
<dbReference type="InterPro" id="IPR011006">
    <property type="entry name" value="CheY-like_superfamily"/>
</dbReference>
<dbReference type="Gene3D" id="1.25.40.10">
    <property type="entry name" value="Tetratricopeptide repeat domain"/>
    <property type="match status" value="1"/>
</dbReference>
<dbReference type="Gene3D" id="3.40.50.2300">
    <property type="match status" value="1"/>
</dbReference>
<keyword evidence="8" id="KW-1185">Reference proteome</keyword>
<dbReference type="Pfam" id="PF25872">
    <property type="entry name" value="HTH_77"/>
    <property type="match status" value="1"/>
</dbReference>
<dbReference type="SUPFAM" id="SSF48452">
    <property type="entry name" value="TPR-like"/>
    <property type="match status" value="1"/>
</dbReference>
<dbReference type="SUPFAM" id="SSF52172">
    <property type="entry name" value="CheY-like"/>
    <property type="match status" value="1"/>
</dbReference>